<organism evidence="1 2">
    <name type="scientific">Zarea fungicola</name>
    <dbReference type="NCBI Taxonomy" id="93591"/>
    <lineage>
        <taxon>Eukaryota</taxon>
        <taxon>Fungi</taxon>
        <taxon>Dikarya</taxon>
        <taxon>Ascomycota</taxon>
        <taxon>Pezizomycotina</taxon>
        <taxon>Sordariomycetes</taxon>
        <taxon>Hypocreomycetidae</taxon>
        <taxon>Hypocreales</taxon>
        <taxon>Cordycipitaceae</taxon>
        <taxon>Zarea</taxon>
    </lineage>
</organism>
<proteinExistence type="predicted"/>
<evidence type="ECO:0000313" key="1">
    <source>
        <dbReference type="EMBL" id="KAJ2975209.1"/>
    </source>
</evidence>
<dbReference type="Proteomes" id="UP001143910">
    <property type="component" value="Unassembled WGS sequence"/>
</dbReference>
<evidence type="ECO:0000313" key="2">
    <source>
        <dbReference type="Proteomes" id="UP001143910"/>
    </source>
</evidence>
<sequence>MLYVRERHMAELAVLRASILTKQVQSIVNEISKGDSSPVTIADFAAQALIIGALRAVFPNDGFLGEEDADALRTNEHLRDQVFNLVLSAQEVTGMDKSEYFSLPKPSSVYEMLDWIDLGGRGKGGDVGRFWVMDPIDGTAAFLRGQQYAVSLSLIENGREVVGVLGCPNISTATTIVSENDVDRDGFGIMLSAAKGQGALARIMTKGGLEDAIFLNHLKPPSKPGELRVVDCIDDETIQHDVVAKMALALNATYPNAQIWSAHIRYVALMLGGGDVQLWVPTKPLPSKMYIWDHAGTQLIFTELGGRVTDLKGCRVDFGAGRDLRRNDGLIVAKGDIHTKVLAAMTDILGQ</sequence>
<comment type="caution">
    <text evidence="1">The sequence shown here is derived from an EMBL/GenBank/DDBJ whole genome shotgun (WGS) entry which is preliminary data.</text>
</comment>
<reference evidence="1" key="1">
    <citation type="submission" date="2022-08" db="EMBL/GenBank/DDBJ databases">
        <title>Genome Sequence of Lecanicillium fungicola.</title>
        <authorList>
            <person name="Buettner E."/>
        </authorList>
    </citation>
    <scope>NUCLEOTIDE SEQUENCE</scope>
    <source>
        <strain evidence="1">Babe33</strain>
    </source>
</reference>
<gene>
    <name evidence="1" type="ORF">NQ176_g5644</name>
</gene>
<dbReference type="EMBL" id="JANJQO010000735">
    <property type="protein sequence ID" value="KAJ2975209.1"/>
    <property type="molecule type" value="Genomic_DNA"/>
</dbReference>
<protein>
    <submittedName>
        <fullName evidence="1">Uncharacterized protein</fullName>
    </submittedName>
</protein>
<name>A0ACC1N807_9HYPO</name>
<keyword evidence="2" id="KW-1185">Reference proteome</keyword>
<accession>A0ACC1N807</accession>